<dbReference type="SUPFAM" id="SSF49354">
    <property type="entry name" value="PapD-like"/>
    <property type="match status" value="1"/>
</dbReference>
<dbReference type="InterPro" id="IPR008962">
    <property type="entry name" value="PapD-like_sf"/>
</dbReference>
<accession>A0AAV5V337</accession>
<proteinExistence type="predicted"/>
<sequence>MAATNPEKIIFNHSDTPTTRRVLIRNPTNNVFILKIVPTNNAVVSVDARNIMIKPKNFVPINITVNTTKIPLFEYASHSVNVYARPYSTANHKCIQEWISTDGSENLKQRVQSLVIKVSKDYSARDTVLDLPGAAQSIESTVWAQTSRPDCPLDKDTLTVLRCCADCLTAQAIDPADTKFTPTGTTCGAIAGWAVATAADWLQLPTAIAV</sequence>
<protein>
    <recommendedName>
        <fullName evidence="3">Major sperm protein</fullName>
    </recommendedName>
</protein>
<evidence type="ECO:0000313" key="2">
    <source>
        <dbReference type="Proteomes" id="UP001432322"/>
    </source>
</evidence>
<dbReference type="Proteomes" id="UP001432322">
    <property type="component" value="Unassembled WGS sequence"/>
</dbReference>
<keyword evidence="2" id="KW-1185">Reference proteome</keyword>
<reference evidence="1" key="1">
    <citation type="submission" date="2023-10" db="EMBL/GenBank/DDBJ databases">
        <title>Genome assembly of Pristionchus species.</title>
        <authorList>
            <person name="Yoshida K."/>
            <person name="Sommer R.J."/>
        </authorList>
    </citation>
    <scope>NUCLEOTIDE SEQUENCE</scope>
    <source>
        <strain evidence="1">RS5133</strain>
    </source>
</reference>
<dbReference type="AlphaFoldDB" id="A0AAV5V337"/>
<name>A0AAV5V337_9BILA</name>
<gene>
    <name evidence="1" type="ORF">PFISCL1PPCAC_5078</name>
</gene>
<evidence type="ECO:0008006" key="3">
    <source>
        <dbReference type="Google" id="ProtNLM"/>
    </source>
</evidence>
<dbReference type="EMBL" id="BTSY01000002">
    <property type="protein sequence ID" value="GMT13781.1"/>
    <property type="molecule type" value="Genomic_DNA"/>
</dbReference>
<comment type="caution">
    <text evidence="1">The sequence shown here is derived from an EMBL/GenBank/DDBJ whole genome shotgun (WGS) entry which is preliminary data.</text>
</comment>
<organism evidence="1 2">
    <name type="scientific">Pristionchus fissidentatus</name>
    <dbReference type="NCBI Taxonomy" id="1538716"/>
    <lineage>
        <taxon>Eukaryota</taxon>
        <taxon>Metazoa</taxon>
        <taxon>Ecdysozoa</taxon>
        <taxon>Nematoda</taxon>
        <taxon>Chromadorea</taxon>
        <taxon>Rhabditida</taxon>
        <taxon>Rhabditina</taxon>
        <taxon>Diplogasteromorpha</taxon>
        <taxon>Diplogasteroidea</taxon>
        <taxon>Neodiplogasteridae</taxon>
        <taxon>Pristionchus</taxon>
    </lineage>
</organism>
<evidence type="ECO:0000313" key="1">
    <source>
        <dbReference type="EMBL" id="GMT13781.1"/>
    </source>
</evidence>